<keyword evidence="3" id="KW-0479">Metal-binding</keyword>
<evidence type="ECO:0000313" key="9">
    <source>
        <dbReference type="Proteomes" id="UP000781958"/>
    </source>
</evidence>
<feature type="domain" description="4Fe-4S ferredoxin-type" evidence="7">
    <location>
        <begin position="58"/>
        <end position="87"/>
    </location>
</feature>
<feature type="domain" description="4Fe-4S ferredoxin-type" evidence="7">
    <location>
        <begin position="25"/>
        <end position="56"/>
    </location>
</feature>
<dbReference type="PANTHER" id="PTHR42859">
    <property type="entry name" value="OXIDOREDUCTASE"/>
    <property type="match status" value="1"/>
</dbReference>
<dbReference type="Gene3D" id="3.30.70.20">
    <property type="match status" value="2"/>
</dbReference>
<evidence type="ECO:0000256" key="1">
    <source>
        <dbReference type="ARBA" id="ARBA00022448"/>
    </source>
</evidence>
<dbReference type="InterPro" id="IPR050294">
    <property type="entry name" value="RnfB_subfamily"/>
</dbReference>
<keyword evidence="5" id="KW-0408">Iron</keyword>
<proteinExistence type="predicted"/>
<dbReference type="PANTHER" id="PTHR42859:SF10">
    <property type="entry name" value="DIMETHYLSULFOXIDE REDUCTASE CHAIN B"/>
    <property type="match status" value="1"/>
</dbReference>
<dbReference type="EMBL" id="JAGINP010000020">
    <property type="protein sequence ID" value="MBP2295141.1"/>
    <property type="molecule type" value="Genomic_DNA"/>
</dbReference>
<dbReference type="SUPFAM" id="SSF54862">
    <property type="entry name" value="4Fe-4S ferredoxins"/>
    <property type="match status" value="1"/>
</dbReference>
<keyword evidence="9" id="KW-1185">Reference proteome</keyword>
<evidence type="ECO:0000256" key="5">
    <source>
        <dbReference type="ARBA" id="ARBA00023004"/>
    </source>
</evidence>
<protein>
    <submittedName>
        <fullName evidence="8">Fe-S-cluster-containing hydrogenase component 2</fullName>
    </submittedName>
</protein>
<gene>
    <name evidence="8" type="ORF">J2851_004944</name>
</gene>
<evidence type="ECO:0000256" key="6">
    <source>
        <dbReference type="ARBA" id="ARBA00023014"/>
    </source>
</evidence>
<organism evidence="8 9">
    <name type="scientific">Azospirillum rugosum</name>
    <dbReference type="NCBI Taxonomy" id="416170"/>
    <lineage>
        <taxon>Bacteria</taxon>
        <taxon>Pseudomonadati</taxon>
        <taxon>Pseudomonadota</taxon>
        <taxon>Alphaproteobacteria</taxon>
        <taxon>Rhodospirillales</taxon>
        <taxon>Azospirillaceae</taxon>
        <taxon>Azospirillum</taxon>
    </lineage>
</organism>
<dbReference type="CDD" id="cd10550">
    <property type="entry name" value="DMSOR_beta_like"/>
    <property type="match status" value="1"/>
</dbReference>
<dbReference type="PROSITE" id="PS00198">
    <property type="entry name" value="4FE4S_FER_1"/>
    <property type="match status" value="1"/>
</dbReference>
<name>A0ABS4SRE7_9PROT</name>
<evidence type="ECO:0000313" key="8">
    <source>
        <dbReference type="EMBL" id="MBP2295141.1"/>
    </source>
</evidence>
<keyword evidence="1" id="KW-0813">Transport</keyword>
<evidence type="ECO:0000259" key="7">
    <source>
        <dbReference type="PROSITE" id="PS51379"/>
    </source>
</evidence>
<accession>A0ABS4SRE7</accession>
<dbReference type="InterPro" id="IPR017900">
    <property type="entry name" value="4Fe4S_Fe_S_CS"/>
</dbReference>
<dbReference type="Proteomes" id="UP000781958">
    <property type="component" value="Unassembled WGS sequence"/>
</dbReference>
<evidence type="ECO:0000256" key="4">
    <source>
        <dbReference type="ARBA" id="ARBA00022982"/>
    </source>
</evidence>
<keyword evidence="2" id="KW-0004">4Fe-4S</keyword>
<sequence>MACSYENEGVFNPSKSRIKVFTFDAEARFVPYTCTQCAEAWCMQACPVDAIKVNLATGAKEVHADLCVGCKVCTIACPFGTINYNASSGKVMKCDLCEGDPACAKACPTQAITFVDSNWTGLDKMRAWAAKTDTGARAN</sequence>
<dbReference type="Pfam" id="PF13247">
    <property type="entry name" value="Fer4_11"/>
    <property type="match status" value="1"/>
</dbReference>
<reference evidence="8 9" key="1">
    <citation type="submission" date="2021-03" db="EMBL/GenBank/DDBJ databases">
        <title>Genomic Encyclopedia of Type Strains, Phase III (KMG-III): the genomes of soil and plant-associated and newly described type strains.</title>
        <authorList>
            <person name="Whitman W."/>
        </authorList>
    </citation>
    <scope>NUCLEOTIDE SEQUENCE [LARGE SCALE GENOMIC DNA]</scope>
    <source>
        <strain evidence="8 9">IMMIB AFH-6</strain>
    </source>
</reference>
<feature type="domain" description="4Fe-4S ferredoxin-type" evidence="7">
    <location>
        <begin position="93"/>
        <end position="117"/>
    </location>
</feature>
<evidence type="ECO:0000256" key="3">
    <source>
        <dbReference type="ARBA" id="ARBA00022723"/>
    </source>
</evidence>
<comment type="caution">
    <text evidence="8">The sequence shown here is derived from an EMBL/GenBank/DDBJ whole genome shotgun (WGS) entry which is preliminary data.</text>
</comment>
<dbReference type="PROSITE" id="PS51379">
    <property type="entry name" value="4FE4S_FER_2"/>
    <property type="match status" value="3"/>
</dbReference>
<evidence type="ECO:0000256" key="2">
    <source>
        <dbReference type="ARBA" id="ARBA00022485"/>
    </source>
</evidence>
<keyword evidence="4" id="KW-0249">Electron transport</keyword>
<dbReference type="InterPro" id="IPR017896">
    <property type="entry name" value="4Fe4S_Fe-S-bd"/>
</dbReference>
<keyword evidence="6" id="KW-0411">Iron-sulfur</keyword>